<dbReference type="EMBL" id="LRPN01000018">
    <property type="protein sequence ID" value="KWZ85236.1"/>
    <property type="molecule type" value="Genomic_DNA"/>
</dbReference>
<feature type="region of interest" description="Disordered" evidence="2">
    <location>
        <begin position="1"/>
        <end position="66"/>
    </location>
</feature>
<dbReference type="InterPro" id="IPR036629">
    <property type="entry name" value="YjbJ_sf"/>
</dbReference>
<evidence type="ECO:0000259" key="3">
    <source>
        <dbReference type="Pfam" id="PF05532"/>
    </source>
</evidence>
<protein>
    <submittedName>
        <fullName evidence="4">CsbD-like protein</fullName>
    </submittedName>
</protein>
<comment type="similarity">
    <text evidence="1">Belongs to the UPF0337 (CsbD) family.</text>
</comment>
<dbReference type="PANTHER" id="PTHR34977:SF1">
    <property type="entry name" value="UPF0337 PROTEIN YJBJ"/>
    <property type="match status" value="1"/>
</dbReference>
<dbReference type="SUPFAM" id="SSF69047">
    <property type="entry name" value="Hypothetical protein YjbJ"/>
    <property type="match status" value="1"/>
</dbReference>
<reference evidence="5" key="1">
    <citation type="submission" date="2016-01" db="EMBL/GenBank/DDBJ databases">
        <authorList>
            <person name="Mitreva M."/>
            <person name="Pepin K.H."/>
            <person name="Mihindukulasuriya K.A."/>
            <person name="Fulton R."/>
            <person name="Fronick C."/>
            <person name="O'Laughlin M."/>
            <person name="Miner T."/>
            <person name="Herter B."/>
            <person name="Rosa B.A."/>
            <person name="Cordes M."/>
            <person name="Tomlinson C."/>
            <person name="Wollam A."/>
            <person name="Palsikar V.B."/>
            <person name="Mardis E.R."/>
            <person name="Wilson R.K."/>
        </authorList>
    </citation>
    <scope>NUCLEOTIDE SEQUENCE [LARGE SCALE GENOMIC DNA]</scope>
    <source>
        <strain evidence="5">GED7749B</strain>
    </source>
</reference>
<evidence type="ECO:0000313" key="5">
    <source>
        <dbReference type="Proteomes" id="UP000070376"/>
    </source>
</evidence>
<evidence type="ECO:0000256" key="1">
    <source>
        <dbReference type="ARBA" id="ARBA00009129"/>
    </source>
</evidence>
<sequence>MGGMKMDQDSMKDKLKGKGNKLKGEAKDTWGEITGDAEKQAEGKMDKLKGEAQDSVGHAKDRLSRK</sequence>
<dbReference type="Gene3D" id="1.10.1470.10">
    <property type="entry name" value="YjbJ"/>
    <property type="match status" value="1"/>
</dbReference>
<dbReference type="AlphaFoldDB" id="A0A133L079"/>
<evidence type="ECO:0000256" key="2">
    <source>
        <dbReference type="SAM" id="MobiDB-lite"/>
    </source>
</evidence>
<organism evidence="4 5">
    <name type="scientific">Heyndrickxia coagulans</name>
    <name type="common">Weizmannia coagulans</name>
    <dbReference type="NCBI Taxonomy" id="1398"/>
    <lineage>
        <taxon>Bacteria</taxon>
        <taxon>Bacillati</taxon>
        <taxon>Bacillota</taxon>
        <taxon>Bacilli</taxon>
        <taxon>Bacillales</taxon>
        <taxon>Bacillaceae</taxon>
        <taxon>Heyndrickxia</taxon>
    </lineage>
</organism>
<dbReference type="PANTHER" id="PTHR34977">
    <property type="entry name" value="UPF0337 PROTEIN YJBJ"/>
    <property type="match status" value="1"/>
</dbReference>
<dbReference type="PATRIC" id="fig|1398.22.peg.526"/>
<proteinExistence type="inferred from homology"/>
<name>A0A133L079_HEYCO</name>
<dbReference type="InterPro" id="IPR008462">
    <property type="entry name" value="CsbD"/>
</dbReference>
<dbReference type="Proteomes" id="UP000070376">
    <property type="component" value="Unassembled WGS sequence"/>
</dbReference>
<dbReference type="Pfam" id="PF05532">
    <property type="entry name" value="CsbD"/>
    <property type="match status" value="1"/>
</dbReference>
<feature type="domain" description="CsbD-like" evidence="3">
    <location>
        <begin position="13"/>
        <end position="64"/>
    </location>
</feature>
<gene>
    <name evidence="4" type="ORF">HMPREF3213_00530</name>
</gene>
<accession>A0A133L079</accession>
<dbReference type="InterPro" id="IPR050423">
    <property type="entry name" value="UPF0337_stress_rsp"/>
</dbReference>
<comment type="caution">
    <text evidence="4">The sequence shown here is derived from an EMBL/GenBank/DDBJ whole genome shotgun (WGS) entry which is preliminary data.</text>
</comment>
<evidence type="ECO:0000313" key="4">
    <source>
        <dbReference type="EMBL" id="KWZ85236.1"/>
    </source>
</evidence>